<dbReference type="GO" id="GO:0046983">
    <property type="term" value="F:protein dimerization activity"/>
    <property type="evidence" value="ECO:0007669"/>
    <property type="project" value="InterPro"/>
</dbReference>
<dbReference type="InterPro" id="IPR012337">
    <property type="entry name" value="RNaseH-like_sf"/>
</dbReference>
<accession>A0AAP0JHI9</accession>
<organism evidence="2 3">
    <name type="scientific">Stephania cephalantha</name>
    <dbReference type="NCBI Taxonomy" id="152367"/>
    <lineage>
        <taxon>Eukaryota</taxon>
        <taxon>Viridiplantae</taxon>
        <taxon>Streptophyta</taxon>
        <taxon>Embryophyta</taxon>
        <taxon>Tracheophyta</taxon>
        <taxon>Spermatophyta</taxon>
        <taxon>Magnoliopsida</taxon>
        <taxon>Ranunculales</taxon>
        <taxon>Menispermaceae</taxon>
        <taxon>Menispermoideae</taxon>
        <taxon>Cissampelideae</taxon>
        <taxon>Stephania</taxon>
    </lineage>
</organism>
<dbReference type="PANTHER" id="PTHR23272:SF184">
    <property type="entry name" value="OS03G0311250 PROTEIN"/>
    <property type="match status" value="1"/>
</dbReference>
<evidence type="ECO:0000313" key="3">
    <source>
        <dbReference type="Proteomes" id="UP001419268"/>
    </source>
</evidence>
<dbReference type="PANTHER" id="PTHR23272">
    <property type="entry name" value="BED FINGER-RELATED"/>
    <property type="match status" value="1"/>
</dbReference>
<evidence type="ECO:0000313" key="2">
    <source>
        <dbReference type="EMBL" id="KAK9133125.1"/>
    </source>
</evidence>
<dbReference type="AlphaFoldDB" id="A0AAP0JHI9"/>
<dbReference type="EMBL" id="JBBNAG010000005">
    <property type="protein sequence ID" value="KAK9133125.1"/>
    <property type="molecule type" value="Genomic_DNA"/>
</dbReference>
<evidence type="ECO:0000259" key="1">
    <source>
        <dbReference type="Pfam" id="PF05699"/>
    </source>
</evidence>
<proteinExistence type="predicted"/>
<reference evidence="2 3" key="1">
    <citation type="submission" date="2024-01" db="EMBL/GenBank/DDBJ databases">
        <title>Genome assemblies of Stephania.</title>
        <authorList>
            <person name="Yang L."/>
        </authorList>
    </citation>
    <scope>NUCLEOTIDE SEQUENCE [LARGE SCALE GENOMIC DNA]</scope>
    <source>
        <strain evidence="2">JXDWG</strain>
        <tissue evidence="2">Leaf</tissue>
    </source>
</reference>
<keyword evidence="3" id="KW-1185">Reference proteome</keyword>
<sequence length="206" mass="23336">MNFINFVYTKIYGEGSLEFDRFNTKLQSLFETYKSSPSRQPSSSIALGNDLNVRNDDNFDTMEAFKEFDEMSSNEFRCNSQKCQLELYLDEPKMPRHVKLDILDFWKSNQFCYPNLASMARDILSIPVFTVASEASFSVGGRVLDQYRSSLKPENAEAIICLRDWICAGLEGQDGKLDLESIIEDVLNLSVSDDPRSTTCPNSAGN</sequence>
<protein>
    <recommendedName>
        <fullName evidence="1">HAT C-terminal dimerisation domain-containing protein</fullName>
    </recommendedName>
</protein>
<gene>
    <name evidence="2" type="ORF">Scep_012653</name>
</gene>
<dbReference type="SUPFAM" id="SSF53098">
    <property type="entry name" value="Ribonuclease H-like"/>
    <property type="match status" value="1"/>
</dbReference>
<dbReference type="Proteomes" id="UP001419268">
    <property type="component" value="Unassembled WGS sequence"/>
</dbReference>
<dbReference type="Pfam" id="PF05699">
    <property type="entry name" value="Dimer_Tnp_hAT"/>
    <property type="match status" value="1"/>
</dbReference>
<feature type="domain" description="HAT C-terminal dimerisation" evidence="1">
    <location>
        <begin position="85"/>
        <end position="166"/>
    </location>
</feature>
<name>A0AAP0JHI9_9MAGN</name>
<dbReference type="InterPro" id="IPR008906">
    <property type="entry name" value="HATC_C_dom"/>
</dbReference>
<comment type="caution">
    <text evidence="2">The sequence shown here is derived from an EMBL/GenBank/DDBJ whole genome shotgun (WGS) entry which is preliminary data.</text>
</comment>